<comment type="caution">
    <text evidence="2">The sequence shown here is derived from an EMBL/GenBank/DDBJ whole genome shotgun (WGS) entry which is preliminary data.</text>
</comment>
<name>A0A9P1GEX4_9DINO</name>
<evidence type="ECO:0000313" key="2">
    <source>
        <dbReference type="EMBL" id="CAI4010543.1"/>
    </source>
</evidence>
<accession>A0A9P1GEX4</accession>
<sequence>MSGANSLVESPNLQLAKARRDPGVWIGQCEKGEPPKEVVRIIEKMGGHLRDPMKEVWEHRLPIKLSRSFEEPQGSKQKMSGLHTEVQEEVIRHTGFPAVILDILSRPGMIVRLTCSWGWHRTLGTAGVIIKILQMAGVEVVLYSARLSMAPAVDCSNVIAFLQGTMRTLSQNMYDDITGKPWTDEDFNNALERARNLWREVYPHCRISFREKSAASTTAPKAEPASASSVKREPSPTASASSVKKEPSSTASASSVKREPSPTAPEPAPKVEEPAPVKEEKIGMPPGLVDELQTMSPAQKKAKLSDPYVREMIQQQISFLQGLLETDVDGGDGWDEVLDEILTDYEIQPRIRAMMAAAKISRSHKIKLMFNMLLRWGNKAESNDWLRRAIGNLASHVMAEHSCFEATFSKNMIDTQKSIFKVVKVEVLVLQVKKRLMQHRHQIGAAGAEHGLFSICGPIELN</sequence>
<dbReference type="Proteomes" id="UP001152797">
    <property type="component" value="Unassembled WGS sequence"/>
</dbReference>
<dbReference type="EMBL" id="CAMXCT010004851">
    <property type="protein sequence ID" value="CAI4010543.1"/>
    <property type="molecule type" value="Genomic_DNA"/>
</dbReference>
<gene>
    <name evidence="2" type="ORF">C1SCF055_LOCUS35809</name>
</gene>
<organism evidence="2">
    <name type="scientific">Cladocopium goreaui</name>
    <dbReference type="NCBI Taxonomy" id="2562237"/>
    <lineage>
        <taxon>Eukaryota</taxon>
        <taxon>Sar</taxon>
        <taxon>Alveolata</taxon>
        <taxon>Dinophyceae</taxon>
        <taxon>Suessiales</taxon>
        <taxon>Symbiodiniaceae</taxon>
        <taxon>Cladocopium</taxon>
    </lineage>
</organism>
<feature type="region of interest" description="Disordered" evidence="1">
    <location>
        <begin position="213"/>
        <end position="290"/>
    </location>
</feature>
<keyword evidence="4" id="KW-1185">Reference proteome</keyword>
<evidence type="ECO:0000256" key="1">
    <source>
        <dbReference type="SAM" id="MobiDB-lite"/>
    </source>
</evidence>
<evidence type="ECO:0000313" key="3">
    <source>
        <dbReference type="EMBL" id="CAL4797855.1"/>
    </source>
</evidence>
<dbReference type="AlphaFoldDB" id="A0A9P1GEX4"/>
<proteinExistence type="predicted"/>
<dbReference type="EMBL" id="CAMXCT030004851">
    <property type="protein sequence ID" value="CAL4797855.1"/>
    <property type="molecule type" value="Genomic_DNA"/>
</dbReference>
<evidence type="ECO:0000313" key="4">
    <source>
        <dbReference type="Proteomes" id="UP001152797"/>
    </source>
</evidence>
<dbReference type="EMBL" id="CAMXCT020004851">
    <property type="protein sequence ID" value="CAL1163918.1"/>
    <property type="molecule type" value="Genomic_DNA"/>
</dbReference>
<feature type="compositionally biased region" description="Basic and acidic residues" evidence="1">
    <location>
        <begin position="269"/>
        <end position="282"/>
    </location>
</feature>
<reference evidence="2" key="1">
    <citation type="submission" date="2022-10" db="EMBL/GenBank/DDBJ databases">
        <authorList>
            <person name="Chen Y."/>
            <person name="Dougan E. K."/>
            <person name="Chan C."/>
            <person name="Rhodes N."/>
            <person name="Thang M."/>
        </authorList>
    </citation>
    <scope>NUCLEOTIDE SEQUENCE</scope>
</reference>
<feature type="compositionally biased region" description="Polar residues" evidence="1">
    <location>
        <begin position="236"/>
        <end position="255"/>
    </location>
</feature>
<protein>
    <submittedName>
        <fullName evidence="3">Response regulatory domain-containing protein</fullName>
    </submittedName>
</protein>
<reference evidence="3 4" key="2">
    <citation type="submission" date="2024-05" db="EMBL/GenBank/DDBJ databases">
        <authorList>
            <person name="Chen Y."/>
            <person name="Shah S."/>
            <person name="Dougan E. K."/>
            <person name="Thang M."/>
            <person name="Chan C."/>
        </authorList>
    </citation>
    <scope>NUCLEOTIDE SEQUENCE [LARGE SCALE GENOMIC DNA]</scope>
</reference>